<evidence type="ECO:0000256" key="8">
    <source>
        <dbReference type="ARBA" id="ARBA00023034"/>
    </source>
</evidence>
<evidence type="ECO:0000256" key="9">
    <source>
        <dbReference type="ARBA" id="ARBA00023136"/>
    </source>
</evidence>
<dbReference type="Proteomes" id="UP000593567">
    <property type="component" value="Unassembled WGS sequence"/>
</dbReference>
<keyword evidence="8" id="KW-0333">Golgi apparatus</keyword>
<dbReference type="FunFam" id="1.25.40.660:FF:000003">
    <property type="entry name" value="Vacuolar protein sorting-associated protein 35"/>
    <property type="match status" value="1"/>
</dbReference>
<dbReference type="PANTHER" id="PTHR11099">
    <property type="entry name" value="VACUOLAR SORTING PROTEIN 35"/>
    <property type="match status" value="1"/>
</dbReference>
<dbReference type="GO" id="GO:0042147">
    <property type="term" value="P:retrograde transport, endosome to Golgi"/>
    <property type="evidence" value="ECO:0007669"/>
    <property type="project" value="InterPro"/>
</dbReference>
<dbReference type="OrthoDB" id="10258141at2759"/>
<dbReference type="GO" id="GO:0006886">
    <property type="term" value="P:intracellular protein transport"/>
    <property type="evidence" value="ECO:0007669"/>
    <property type="project" value="TreeGrafter"/>
</dbReference>
<dbReference type="GO" id="GO:0005829">
    <property type="term" value="C:cytosol"/>
    <property type="evidence" value="ECO:0007669"/>
    <property type="project" value="GOC"/>
</dbReference>
<evidence type="ECO:0000256" key="2">
    <source>
        <dbReference type="ARBA" id="ARBA00004394"/>
    </source>
</evidence>
<comment type="subcellular location">
    <subcellularLocation>
        <location evidence="3">Cytoplasm</location>
    </subcellularLocation>
    <subcellularLocation>
        <location evidence="2">Golgi apparatus membrane</location>
    </subcellularLocation>
    <subcellularLocation>
        <location evidence="1">Membrane</location>
        <topology evidence="1">Peripheral membrane protein</topology>
    </subcellularLocation>
</comment>
<accession>A0A7J7KT34</accession>
<proteinExistence type="inferred from homology"/>
<dbReference type="EMBL" id="VXIV02000063">
    <property type="protein sequence ID" value="KAF6041263.1"/>
    <property type="molecule type" value="Genomic_DNA"/>
</dbReference>
<keyword evidence="6" id="KW-0963">Cytoplasm</keyword>
<evidence type="ECO:0000256" key="3">
    <source>
        <dbReference type="ARBA" id="ARBA00004496"/>
    </source>
</evidence>
<dbReference type="PANTHER" id="PTHR11099:SF0">
    <property type="entry name" value="VACUOLAR PROTEIN SORTING-ASSOCIATED PROTEIN 35"/>
    <property type="match status" value="1"/>
</dbReference>
<dbReference type="GO" id="GO:0005770">
    <property type="term" value="C:late endosome"/>
    <property type="evidence" value="ECO:0007669"/>
    <property type="project" value="TreeGrafter"/>
</dbReference>
<dbReference type="Gene3D" id="1.25.40.660">
    <property type="entry name" value="Vacuolar protein sorting-associated protein 35, helical subcomplex Vps35-C"/>
    <property type="match status" value="1"/>
</dbReference>
<keyword evidence="10" id="KW-0175">Coiled coil</keyword>
<evidence type="ECO:0000256" key="4">
    <source>
        <dbReference type="ARBA" id="ARBA00006536"/>
    </source>
</evidence>
<keyword evidence="9" id="KW-0472">Membrane</keyword>
<evidence type="ECO:0000256" key="5">
    <source>
        <dbReference type="ARBA" id="ARBA00022448"/>
    </source>
</evidence>
<keyword evidence="12" id="KW-1185">Reference proteome</keyword>
<evidence type="ECO:0000256" key="10">
    <source>
        <dbReference type="SAM" id="Coils"/>
    </source>
</evidence>
<dbReference type="GO" id="GO:0030906">
    <property type="term" value="C:retromer, cargo-selective complex"/>
    <property type="evidence" value="ECO:0007669"/>
    <property type="project" value="InterPro"/>
</dbReference>
<evidence type="ECO:0000256" key="7">
    <source>
        <dbReference type="ARBA" id="ARBA00022927"/>
    </source>
</evidence>
<keyword evidence="7" id="KW-0653">Protein transport</keyword>
<protein>
    <submittedName>
        <fullName evidence="11">Vps35</fullName>
    </submittedName>
</protein>
<dbReference type="InterPro" id="IPR042491">
    <property type="entry name" value="Vps35_C"/>
</dbReference>
<feature type="coiled-coil region" evidence="10">
    <location>
        <begin position="220"/>
        <end position="260"/>
    </location>
</feature>
<dbReference type="AlphaFoldDB" id="A0A7J7KT34"/>
<evidence type="ECO:0000256" key="1">
    <source>
        <dbReference type="ARBA" id="ARBA00004170"/>
    </source>
</evidence>
<gene>
    <name evidence="11" type="ORF">EB796_000425</name>
</gene>
<comment type="caution">
    <text evidence="11">The sequence shown here is derived from an EMBL/GenBank/DDBJ whole genome shotgun (WGS) entry which is preliminary data.</text>
</comment>
<name>A0A7J7KT34_BUGNE</name>
<dbReference type="GO" id="GO:0000139">
    <property type="term" value="C:Golgi membrane"/>
    <property type="evidence" value="ECO:0007669"/>
    <property type="project" value="UniProtKB-SubCell"/>
</dbReference>
<comment type="similarity">
    <text evidence="4">Belongs to the VPS35 family.</text>
</comment>
<evidence type="ECO:0000313" key="12">
    <source>
        <dbReference type="Proteomes" id="UP000593567"/>
    </source>
</evidence>
<keyword evidence="5" id="KW-0813">Transport</keyword>
<dbReference type="Pfam" id="PF03635">
    <property type="entry name" value="Vps35"/>
    <property type="match status" value="1"/>
</dbReference>
<dbReference type="InterPro" id="IPR005378">
    <property type="entry name" value="Vps35"/>
</dbReference>
<evidence type="ECO:0000313" key="11">
    <source>
        <dbReference type="EMBL" id="KAF6041263.1"/>
    </source>
</evidence>
<sequence length="274" mass="31144">MIRCSLEHTSAVSKELSKLMMIPVDNYRTCLLYSNLIITGAKIFQFCHQTIGALIKAEQNEMSLRLFLQGAVAAGEIEFENAESVAYEFISQAFSLYEDEISDSKAQLSAIYLIIATFEQMGIFSEENHEPLRTKCALAASKLLKKPDQCRAVAACSHLFWSGKINGEEMHDGKRVLECLKKSLRIANQCMDSSVQVQLFVEILDHYIFVYEKGNDQVTMQLLNALISKIREELPNLEANQDTEQINKHFQNTMDRLRARVESEEEPSYNGLEL</sequence>
<organism evidence="11 12">
    <name type="scientific">Bugula neritina</name>
    <name type="common">Brown bryozoan</name>
    <name type="synonym">Sertularia neritina</name>
    <dbReference type="NCBI Taxonomy" id="10212"/>
    <lineage>
        <taxon>Eukaryota</taxon>
        <taxon>Metazoa</taxon>
        <taxon>Spiralia</taxon>
        <taxon>Lophotrochozoa</taxon>
        <taxon>Bryozoa</taxon>
        <taxon>Gymnolaemata</taxon>
        <taxon>Cheilostomatida</taxon>
        <taxon>Flustrina</taxon>
        <taxon>Buguloidea</taxon>
        <taxon>Bugulidae</taxon>
        <taxon>Bugula</taxon>
    </lineage>
</organism>
<reference evidence="11" key="1">
    <citation type="submission" date="2020-06" db="EMBL/GenBank/DDBJ databases">
        <title>Draft genome of Bugula neritina, a colonial animal packing powerful symbionts and potential medicines.</title>
        <authorList>
            <person name="Rayko M."/>
        </authorList>
    </citation>
    <scope>NUCLEOTIDE SEQUENCE [LARGE SCALE GENOMIC DNA]</scope>
    <source>
        <strain evidence="11">Kwan_BN1</strain>
    </source>
</reference>
<evidence type="ECO:0000256" key="6">
    <source>
        <dbReference type="ARBA" id="ARBA00022490"/>
    </source>
</evidence>